<keyword evidence="5" id="KW-1185">Reference proteome</keyword>
<dbReference type="InterPro" id="IPR013785">
    <property type="entry name" value="Aldolase_TIM"/>
</dbReference>
<organism evidence="4 5">
    <name type="scientific">Tolypocladium capitatum</name>
    <dbReference type="NCBI Taxonomy" id="45235"/>
    <lineage>
        <taxon>Eukaryota</taxon>
        <taxon>Fungi</taxon>
        <taxon>Dikarya</taxon>
        <taxon>Ascomycota</taxon>
        <taxon>Pezizomycotina</taxon>
        <taxon>Sordariomycetes</taxon>
        <taxon>Hypocreomycetidae</taxon>
        <taxon>Hypocreales</taxon>
        <taxon>Ophiocordycipitaceae</taxon>
        <taxon>Tolypocladium</taxon>
    </lineage>
</organism>
<evidence type="ECO:0000256" key="1">
    <source>
        <dbReference type="ARBA" id="ARBA00001255"/>
    </source>
</evidence>
<dbReference type="GO" id="GO:0004557">
    <property type="term" value="F:alpha-galactosidase activity"/>
    <property type="evidence" value="ECO:0007669"/>
    <property type="project" value="UniProtKB-EC"/>
</dbReference>
<evidence type="ECO:0000313" key="4">
    <source>
        <dbReference type="EMBL" id="PNY30074.1"/>
    </source>
</evidence>
<proteinExistence type="predicted"/>
<comment type="catalytic activity">
    <reaction evidence="1">
        <text>Hydrolysis of terminal, non-reducing alpha-D-galactose residues in alpha-D-galactosides, including galactose oligosaccharides, galactomannans and galactolipids.</text>
        <dbReference type="EC" id="3.2.1.22"/>
    </reaction>
</comment>
<sequence length="315" mass="34495">MEPVSEQRGYEAKKAAWPLWKKLAGAALVTILVLAVAHNGGDSNEGSAHYRRDTFARAAINSTSRSIWRPKVGATWQIMLSVPLDPNKAISPDVDVYDLDMHLNNATAIKRLHDAGKKVICYFSAGSYENWRDDKGDFKPEDLGNGVVGWPGEWWLQLSSPNVRKIMAKRVKFAADLGCDAIDPDNMDGYQNDNGLGLTAQDSISFVSFLTAEAAKYHMSTGLKNSANIVTSLVDTVDFAVNEECAAHSECQIFSAFIQAGKPVFHIEYPDGAPDVESDTADTMCNPSGGDRFSTVMKLLTLNAWVEYCNGAKYN</sequence>
<name>A0A2K3QRA8_9HYPO</name>
<comment type="caution">
    <text evidence="4">The sequence shown here is derived from an EMBL/GenBank/DDBJ whole genome shotgun (WGS) entry which is preliminary data.</text>
</comment>
<dbReference type="EC" id="3.2.1.22" evidence="2"/>
<dbReference type="EMBL" id="NRSZ01000003">
    <property type="protein sequence ID" value="PNY30074.1"/>
    <property type="molecule type" value="Genomic_DNA"/>
</dbReference>
<dbReference type="InterPro" id="IPR017853">
    <property type="entry name" value="GH"/>
</dbReference>
<dbReference type="PANTHER" id="PTHR35273:SF2">
    <property type="entry name" value="ALPHA-GALACTOSIDASE"/>
    <property type="match status" value="1"/>
</dbReference>
<dbReference type="Pfam" id="PF03537">
    <property type="entry name" value="Glyco_hydro_114"/>
    <property type="match status" value="1"/>
</dbReference>
<evidence type="ECO:0000313" key="5">
    <source>
        <dbReference type="Proteomes" id="UP000236621"/>
    </source>
</evidence>
<dbReference type="SUPFAM" id="SSF51445">
    <property type="entry name" value="(Trans)glycosidases"/>
    <property type="match status" value="1"/>
</dbReference>
<dbReference type="InterPro" id="IPR004352">
    <property type="entry name" value="GH114_TIM-barrel"/>
</dbReference>
<accession>A0A2K3QRA8</accession>
<dbReference type="STRING" id="45235.A0A2K3QRA8"/>
<dbReference type="PANTHER" id="PTHR35273">
    <property type="entry name" value="ALPHA-1,4 POLYGALACTOSAMINIDASE, PUTATIVE (AFU_ORTHOLOGUE AFUA_3G07890)-RELATED"/>
    <property type="match status" value="1"/>
</dbReference>
<gene>
    <name evidence="4" type="ORF">TCAP_00016</name>
</gene>
<feature type="domain" description="Glycoside-hydrolase family GH114 TIM-barrel" evidence="3">
    <location>
        <begin position="75"/>
        <end position="305"/>
    </location>
</feature>
<evidence type="ECO:0000259" key="3">
    <source>
        <dbReference type="Pfam" id="PF03537"/>
    </source>
</evidence>
<evidence type="ECO:0000256" key="2">
    <source>
        <dbReference type="ARBA" id="ARBA00012755"/>
    </source>
</evidence>
<dbReference type="AlphaFoldDB" id="A0A2K3QRA8"/>
<dbReference type="Gene3D" id="3.20.20.70">
    <property type="entry name" value="Aldolase class I"/>
    <property type="match status" value="1"/>
</dbReference>
<dbReference type="OrthoDB" id="2108802at2759"/>
<dbReference type="Proteomes" id="UP000236621">
    <property type="component" value="Unassembled WGS sequence"/>
</dbReference>
<protein>
    <recommendedName>
        <fullName evidence="2">alpha-galactosidase</fullName>
        <ecNumber evidence="2">3.2.1.22</ecNumber>
    </recommendedName>
</protein>
<reference evidence="4 5" key="1">
    <citation type="submission" date="2017-08" db="EMBL/GenBank/DDBJ databases">
        <title>Harnessing the power of phylogenomics to disentangle the directionality and signatures of interkingdom host jumping in the parasitic fungal genus Tolypocladium.</title>
        <authorList>
            <person name="Quandt C.A."/>
            <person name="Patterson W."/>
            <person name="Spatafora J.W."/>
        </authorList>
    </citation>
    <scope>NUCLEOTIDE SEQUENCE [LARGE SCALE GENOMIC DNA]</scope>
    <source>
        <strain evidence="4 5">CBS 113982</strain>
    </source>
</reference>